<proteinExistence type="predicted"/>
<dbReference type="OrthoDB" id="4490910at2759"/>
<keyword evidence="3" id="KW-1185">Reference proteome</keyword>
<dbReference type="VEuPathDB" id="FungiDB:ASPCADRAFT_3381"/>
<dbReference type="OMA" id="REYKENH"/>
<feature type="compositionally biased region" description="Basic and acidic residues" evidence="1">
    <location>
        <begin position="1"/>
        <end position="23"/>
    </location>
</feature>
<organism evidence="2 3">
    <name type="scientific">Aspergillus carbonarius (strain ITEM 5010)</name>
    <dbReference type="NCBI Taxonomy" id="602072"/>
    <lineage>
        <taxon>Eukaryota</taxon>
        <taxon>Fungi</taxon>
        <taxon>Dikarya</taxon>
        <taxon>Ascomycota</taxon>
        <taxon>Pezizomycotina</taxon>
        <taxon>Eurotiomycetes</taxon>
        <taxon>Eurotiomycetidae</taxon>
        <taxon>Eurotiales</taxon>
        <taxon>Aspergillaceae</taxon>
        <taxon>Aspergillus</taxon>
        <taxon>Aspergillus subgen. Circumdati</taxon>
    </lineage>
</organism>
<dbReference type="AlphaFoldDB" id="A0A1R3RV23"/>
<accession>A0A1R3RV23</accession>
<evidence type="ECO:0000313" key="2">
    <source>
        <dbReference type="EMBL" id="OOF98318.1"/>
    </source>
</evidence>
<evidence type="ECO:0000256" key="1">
    <source>
        <dbReference type="SAM" id="MobiDB-lite"/>
    </source>
</evidence>
<gene>
    <name evidence="2" type="ORF">ASPCADRAFT_3381</name>
</gene>
<evidence type="ECO:0000313" key="3">
    <source>
        <dbReference type="Proteomes" id="UP000188318"/>
    </source>
</evidence>
<feature type="compositionally biased region" description="Basic and acidic residues" evidence="1">
    <location>
        <begin position="30"/>
        <end position="46"/>
    </location>
</feature>
<sequence length="296" mass="34577">MGTEPHETTRKRQRQEAAREGHETRRRKQEAKVTKMHNAREYKENHASTQSTDNSEPEEESSDTIPNDPIRAWFEDRMTEIRSLDLHFEIEDQDITKEEEKYKTYLEYYLLARMLADDVAQCALNMRMNLLACAEARNNILKNTEFWDVEVITNQKEEDYMEGTVTVPHQHKAYLRDQKDLKKIWGREQGLALWGYSRWRLVAYLALAKSEPNWCSAADRLNRAAFERMVRQGQDQFSSPGVQGSDILKAMDIQSPDPLSKQELKEINAKRDEDGLITPRKKGYVPLRCRLNNIGV</sequence>
<dbReference type="Proteomes" id="UP000188318">
    <property type="component" value="Unassembled WGS sequence"/>
</dbReference>
<name>A0A1R3RV23_ASPC5</name>
<dbReference type="EMBL" id="KV907496">
    <property type="protein sequence ID" value="OOF98318.1"/>
    <property type="molecule type" value="Genomic_DNA"/>
</dbReference>
<protein>
    <submittedName>
        <fullName evidence="2">Uncharacterized protein</fullName>
    </submittedName>
</protein>
<reference evidence="3" key="1">
    <citation type="journal article" date="2017" name="Genome Biol.">
        <title>Comparative genomics reveals high biological diversity and specific adaptations in the industrially and medically important fungal genus Aspergillus.</title>
        <authorList>
            <person name="de Vries R.P."/>
            <person name="Riley R."/>
            <person name="Wiebenga A."/>
            <person name="Aguilar-Osorio G."/>
            <person name="Amillis S."/>
            <person name="Uchima C.A."/>
            <person name="Anderluh G."/>
            <person name="Asadollahi M."/>
            <person name="Askin M."/>
            <person name="Barry K."/>
            <person name="Battaglia E."/>
            <person name="Bayram O."/>
            <person name="Benocci T."/>
            <person name="Braus-Stromeyer S.A."/>
            <person name="Caldana C."/>
            <person name="Canovas D."/>
            <person name="Cerqueira G.C."/>
            <person name="Chen F."/>
            <person name="Chen W."/>
            <person name="Choi C."/>
            <person name="Clum A."/>
            <person name="Dos Santos R.A."/>
            <person name="Damasio A.R."/>
            <person name="Diallinas G."/>
            <person name="Emri T."/>
            <person name="Fekete E."/>
            <person name="Flipphi M."/>
            <person name="Freyberg S."/>
            <person name="Gallo A."/>
            <person name="Gournas C."/>
            <person name="Habgood R."/>
            <person name="Hainaut M."/>
            <person name="Harispe M.L."/>
            <person name="Henrissat B."/>
            <person name="Hilden K.S."/>
            <person name="Hope R."/>
            <person name="Hossain A."/>
            <person name="Karabika E."/>
            <person name="Karaffa L."/>
            <person name="Karanyi Z."/>
            <person name="Krasevec N."/>
            <person name="Kuo A."/>
            <person name="Kusch H."/>
            <person name="LaButti K."/>
            <person name="Lagendijk E.L."/>
            <person name="Lapidus A."/>
            <person name="Levasseur A."/>
            <person name="Lindquist E."/>
            <person name="Lipzen A."/>
            <person name="Logrieco A.F."/>
            <person name="MacCabe A."/>
            <person name="Maekelae M.R."/>
            <person name="Malavazi I."/>
            <person name="Melin P."/>
            <person name="Meyer V."/>
            <person name="Mielnichuk N."/>
            <person name="Miskei M."/>
            <person name="Molnar A.P."/>
            <person name="Mule G."/>
            <person name="Ngan C.Y."/>
            <person name="Orejas M."/>
            <person name="Orosz E."/>
            <person name="Ouedraogo J.P."/>
            <person name="Overkamp K.M."/>
            <person name="Park H.-S."/>
            <person name="Perrone G."/>
            <person name="Piumi F."/>
            <person name="Punt P.J."/>
            <person name="Ram A.F."/>
            <person name="Ramon A."/>
            <person name="Rauscher S."/>
            <person name="Record E."/>
            <person name="Riano-Pachon D.M."/>
            <person name="Robert V."/>
            <person name="Roehrig J."/>
            <person name="Ruller R."/>
            <person name="Salamov A."/>
            <person name="Salih N.S."/>
            <person name="Samson R.A."/>
            <person name="Sandor E."/>
            <person name="Sanguinetti M."/>
            <person name="Schuetze T."/>
            <person name="Sepcic K."/>
            <person name="Shelest E."/>
            <person name="Sherlock G."/>
            <person name="Sophianopoulou V."/>
            <person name="Squina F.M."/>
            <person name="Sun H."/>
            <person name="Susca A."/>
            <person name="Todd R.B."/>
            <person name="Tsang A."/>
            <person name="Unkles S.E."/>
            <person name="van de Wiele N."/>
            <person name="van Rossen-Uffink D."/>
            <person name="Oliveira J.V."/>
            <person name="Vesth T.C."/>
            <person name="Visser J."/>
            <person name="Yu J.-H."/>
            <person name="Zhou M."/>
            <person name="Andersen M.R."/>
            <person name="Archer D.B."/>
            <person name="Baker S.E."/>
            <person name="Benoit I."/>
            <person name="Brakhage A.A."/>
            <person name="Braus G.H."/>
            <person name="Fischer R."/>
            <person name="Frisvad J.C."/>
            <person name="Goldman G.H."/>
            <person name="Houbraken J."/>
            <person name="Oakley B."/>
            <person name="Pocsi I."/>
            <person name="Scazzocchio C."/>
            <person name="Seiboth B."/>
            <person name="vanKuyk P.A."/>
            <person name="Wortman J."/>
            <person name="Dyer P.S."/>
            <person name="Grigoriev I.V."/>
        </authorList>
    </citation>
    <scope>NUCLEOTIDE SEQUENCE [LARGE SCALE GENOMIC DNA]</scope>
    <source>
        <strain evidence="3">ITEM 5010</strain>
    </source>
</reference>
<feature type="region of interest" description="Disordered" evidence="1">
    <location>
        <begin position="1"/>
        <end position="70"/>
    </location>
</feature>